<keyword evidence="4" id="KW-0964">Secreted</keyword>
<feature type="domain" description="Subtilisin inhibitor" evidence="10">
    <location>
        <begin position="42"/>
        <end position="113"/>
    </location>
</feature>
<keyword evidence="9" id="KW-0732">Signal</keyword>
<dbReference type="EMBL" id="LT559118">
    <property type="protein sequence ID" value="SBO99134.1"/>
    <property type="molecule type" value="Genomic_DNA"/>
</dbReference>
<evidence type="ECO:0000256" key="4">
    <source>
        <dbReference type="ARBA" id="ARBA00022525"/>
    </source>
</evidence>
<organism evidence="11">
    <name type="scientific">Nonomuraea gerenzanensis</name>
    <dbReference type="NCBI Taxonomy" id="93944"/>
    <lineage>
        <taxon>Bacteria</taxon>
        <taxon>Bacillati</taxon>
        <taxon>Actinomycetota</taxon>
        <taxon>Actinomycetes</taxon>
        <taxon>Streptosporangiales</taxon>
        <taxon>Streptosporangiaceae</taxon>
        <taxon>Nonomuraea</taxon>
    </lineage>
</organism>
<evidence type="ECO:0000256" key="6">
    <source>
        <dbReference type="ARBA" id="ARBA00022900"/>
    </source>
</evidence>
<keyword evidence="7" id="KW-1015">Disulfide bond</keyword>
<dbReference type="InterPro" id="IPR000691">
    <property type="entry name" value="Prot_inh_I16_SSI"/>
</dbReference>
<comment type="subcellular location">
    <subcellularLocation>
        <location evidence="1">Secreted</location>
    </subcellularLocation>
</comment>
<evidence type="ECO:0000259" key="10">
    <source>
        <dbReference type="Pfam" id="PF00720"/>
    </source>
</evidence>
<feature type="chain" id="PRO_5013313553" evidence="9">
    <location>
        <begin position="25"/>
        <end position="127"/>
    </location>
</feature>
<dbReference type="AlphaFoldDB" id="A0A1M4EK19"/>
<sequence>MIKAAGALALCGALLAGGPSFAQAAPPPKAKLKIVDGMKGGPVKSVWLHCSPVGGTHPNAQAACRMLKQVKGDPSRFKVDPRTSCTQEIKPHAVAIAGTWYGRKVHWAKFFANACQMRAMTGVVTAL</sequence>
<comment type="similarity">
    <text evidence="2 8">Belongs to the protease inhibitor I16 (SSI) family.</text>
</comment>
<evidence type="ECO:0000256" key="1">
    <source>
        <dbReference type="ARBA" id="ARBA00004613"/>
    </source>
</evidence>
<accession>A0A1M4EK19</accession>
<evidence type="ECO:0000256" key="8">
    <source>
        <dbReference type="RuleBase" id="RU003471"/>
    </source>
</evidence>
<evidence type="ECO:0000313" key="11">
    <source>
        <dbReference type="EMBL" id="SBO99134.1"/>
    </source>
</evidence>
<gene>
    <name evidence="11" type="ORF">BN4615_P8650</name>
</gene>
<dbReference type="RefSeq" id="WP_225267842.1">
    <property type="nucleotide sequence ID" value="NZ_CP084058.1"/>
</dbReference>
<evidence type="ECO:0000256" key="2">
    <source>
        <dbReference type="ARBA" id="ARBA00010472"/>
    </source>
</evidence>
<dbReference type="InterPro" id="IPR036819">
    <property type="entry name" value="Subtilisin_inhibitor-like_sf"/>
</dbReference>
<evidence type="ECO:0000256" key="5">
    <source>
        <dbReference type="ARBA" id="ARBA00022690"/>
    </source>
</evidence>
<comment type="subunit">
    <text evidence="3">Homodimer.</text>
</comment>
<dbReference type="InterPro" id="IPR023549">
    <property type="entry name" value="Subtilisin_inhibitor"/>
</dbReference>
<dbReference type="Pfam" id="PF00720">
    <property type="entry name" value="SSI"/>
    <property type="match status" value="1"/>
</dbReference>
<name>A0A1M4EK19_9ACTN</name>
<evidence type="ECO:0000256" key="9">
    <source>
        <dbReference type="SAM" id="SignalP"/>
    </source>
</evidence>
<dbReference type="GO" id="GO:0004867">
    <property type="term" value="F:serine-type endopeptidase inhibitor activity"/>
    <property type="evidence" value="ECO:0007669"/>
    <property type="project" value="UniProtKB-KW"/>
</dbReference>
<proteinExistence type="inferred from homology"/>
<dbReference type="SUPFAM" id="SSF55399">
    <property type="entry name" value="Subtilisin inhibitor"/>
    <property type="match status" value="1"/>
</dbReference>
<evidence type="ECO:0000256" key="7">
    <source>
        <dbReference type="ARBA" id="ARBA00023157"/>
    </source>
</evidence>
<keyword evidence="6 8" id="KW-0722">Serine protease inhibitor</keyword>
<evidence type="ECO:0000256" key="3">
    <source>
        <dbReference type="ARBA" id="ARBA00011738"/>
    </source>
</evidence>
<dbReference type="PRINTS" id="PR00294">
    <property type="entry name" value="SSBTLNINHBTR"/>
</dbReference>
<dbReference type="GO" id="GO:0005576">
    <property type="term" value="C:extracellular region"/>
    <property type="evidence" value="ECO:0007669"/>
    <property type="project" value="UniProtKB-SubCell"/>
</dbReference>
<dbReference type="Gene3D" id="3.30.350.10">
    <property type="entry name" value="Subtilisin inhibitor-like"/>
    <property type="match status" value="1"/>
</dbReference>
<keyword evidence="5 8" id="KW-0646">Protease inhibitor</keyword>
<reference evidence="11" key="1">
    <citation type="submission" date="2016-04" db="EMBL/GenBank/DDBJ databases">
        <authorList>
            <person name="Evans L.H."/>
            <person name="Alamgir A."/>
            <person name="Owens N."/>
            <person name="Weber N.D."/>
            <person name="Virtaneva K."/>
            <person name="Barbian K."/>
            <person name="Babar A."/>
            <person name="Rosenke K."/>
        </authorList>
    </citation>
    <scope>NUCLEOTIDE SEQUENCE</scope>
    <source>
        <strain evidence="11">Nono1</strain>
    </source>
</reference>
<protein>
    <submittedName>
        <fullName evidence="11">Protease inhibitor, SSI family (Subtilisin inhibitor)</fullName>
    </submittedName>
</protein>
<feature type="signal peptide" evidence="9">
    <location>
        <begin position="1"/>
        <end position="24"/>
    </location>
</feature>